<dbReference type="InterPro" id="IPR029057">
    <property type="entry name" value="PRTase-like"/>
</dbReference>
<dbReference type="Proteomes" id="UP001501475">
    <property type="component" value="Unassembled WGS sequence"/>
</dbReference>
<dbReference type="CDD" id="cd06223">
    <property type="entry name" value="PRTases_typeI"/>
    <property type="match status" value="1"/>
</dbReference>
<evidence type="ECO:0000313" key="2">
    <source>
        <dbReference type="Proteomes" id="UP001501475"/>
    </source>
</evidence>
<dbReference type="Gene3D" id="3.40.50.2020">
    <property type="match status" value="1"/>
</dbReference>
<proteinExistence type="predicted"/>
<dbReference type="InterPro" id="IPR000836">
    <property type="entry name" value="PRTase_dom"/>
</dbReference>
<reference evidence="1 2" key="1">
    <citation type="journal article" date="2019" name="Int. J. Syst. Evol. Microbiol.">
        <title>The Global Catalogue of Microorganisms (GCM) 10K type strain sequencing project: providing services to taxonomists for standard genome sequencing and annotation.</title>
        <authorList>
            <consortium name="The Broad Institute Genomics Platform"/>
            <consortium name="The Broad Institute Genome Sequencing Center for Infectious Disease"/>
            <person name="Wu L."/>
            <person name="Ma J."/>
        </authorList>
    </citation>
    <scope>NUCLEOTIDE SEQUENCE [LARGE SCALE GENOMIC DNA]</scope>
    <source>
        <strain evidence="1 2">JCM 15591</strain>
    </source>
</reference>
<keyword evidence="2" id="KW-1185">Reference proteome</keyword>
<dbReference type="EMBL" id="BAAAPN010000059">
    <property type="protein sequence ID" value="GAA1769360.1"/>
    <property type="molecule type" value="Genomic_DNA"/>
</dbReference>
<dbReference type="SUPFAM" id="SSF53271">
    <property type="entry name" value="PRTase-like"/>
    <property type="match status" value="1"/>
</dbReference>
<sequence>MLEDGIDLLGVVTYAGYLDPIAQSGHVMRGYKNPAIPRGSHWQTVRLMAALGLLCHRDCPGKLLGQPPTAWATVPSLPATPQPQTHPLNEMVRQLARQGGHEVVLEAKGHVQNPRAINASHFTVRADSARGRHILLIDDTWTGGGHATSAAMGLKAAGATHVSVLVLARWLSIGWEATTTAWAKRALTAPDFRPDVCPWTQGSCP</sequence>
<organism evidence="1 2">
    <name type="scientific">Nostocoides vanveenii</name>
    <dbReference type="NCBI Taxonomy" id="330835"/>
    <lineage>
        <taxon>Bacteria</taxon>
        <taxon>Bacillati</taxon>
        <taxon>Actinomycetota</taxon>
        <taxon>Actinomycetes</taxon>
        <taxon>Micrococcales</taxon>
        <taxon>Intrasporangiaceae</taxon>
        <taxon>Nostocoides</taxon>
    </lineage>
</organism>
<evidence type="ECO:0000313" key="1">
    <source>
        <dbReference type="EMBL" id="GAA1769360.1"/>
    </source>
</evidence>
<dbReference type="RefSeq" id="WP_344067600.1">
    <property type="nucleotide sequence ID" value="NZ_BAAAPN010000059.1"/>
</dbReference>
<name>A0ABN2KY67_9MICO</name>
<comment type="caution">
    <text evidence="1">The sequence shown here is derived from an EMBL/GenBank/DDBJ whole genome shotgun (WGS) entry which is preliminary data.</text>
</comment>
<gene>
    <name evidence="1" type="ORF">GCM10009810_29770</name>
</gene>
<accession>A0ABN2KY67</accession>
<protein>
    <recommendedName>
        <fullName evidence="3">Phosphoribosyltransferase</fullName>
    </recommendedName>
</protein>
<evidence type="ECO:0008006" key="3">
    <source>
        <dbReference type="Google" id="ProtNLM"/>
    </source>
</evidence>